<dbReference type="AlphaFoldDB" id="A0A399F4D0"/>
<protein>
    <recommendedName>
        <fullName evidence="3">Chaperone protein DnaJ</fullName>
    </recommendedName>
</protein>
<gene>
    <name evidence="1" type="ORF">Mlute_00031</name>
</gene>
<sequence>MREELCPECQGDGYVTVACDYYSASYGYYLQDERPVPCRMCGGSGYVEVMEAEVAEEAA</sequence>
<dbReference type="OrthoDB" id="2882832at2"/>
<dbReference type="Proteomes" id="UP000265800">
    <property type="component" value="Unassembled WGS sequence"/>
</dbReference>
<organism evidence="1 2">
    <name type="scientific">Meiothermus luteus</name>
    <dbReference type="NCBI Taxonomy" id="2026184"/>
    <lineage>
        <taxon>Bacteria</taxon>
        <taxon>Thermotogati</taxon>
        <taxon>Deinococcota</taxon>
        <taxon>Deinococci</taxon>
        <taxon>Thermales</taxon>
        <taxon>Thermaceae</taxon>
        <taxon>Meiothermus</taxon>
    </lineage>
</organism>
<evidence type="ECO:0008006" key="3">
    <source>
        <dbReference type="Google" id="ProtNLM"/>
    </source>
</evidence>
<dbReference type="EMBL" id="QWKZ01000001">
    <property type="protein sequence ID" value="RIH90109.1"/>
    <property type="molecule type" value="Genomic_DNA"/>
</dbReference>
<proteinExistence type="predicted"/>
<evidence type="ECO:0000313" key="1">
    <source>
        <dbReference type="EMBL" id="RIH90109.1"/>
    </source>
</evidence>
<name>A0A399F4D0_9DEIN</name>
<comment type="caution">
    <text evidence="1">The sequence shown here is derived from an EMBL/GenBank/DDBJ whole genome shotgun (WGS) entry which is preliminary data.</text>
</comment>
<evidence type="ECO:0000313" key="2">
    <source>
        <dbReference type="Proteomes" id="UP000265800"/>
    </source>
</evidence>
<reference evidence="1 2" key="1">
    <citation type="submission" date="2018-08" db="EMBL/GenBank/DDBJ databases">
        <title>Meiothermus luteus KCTC 52599 genome sequencing project.</title>
        <authorList>
            <person name="Da Costa M.S."/>
            <person name="Albuquerque L."/>
            <person name="Raposo P."/>
            <person name="Froufe H.J.C."/>
            <person name="Barroso C.S."/>
            <person name="Egas C."/>
        </authorList>
    </citation>
    <scope>NUCLEOTIDE SEQUENCE [LARGE SCALE GENOMIC DNA]</scope>
    <source>
        <strain evidence="1 2">KCTC 52599</strain>
    </source>
</reference>
<accession>A0A399F4D0</accession>
<dbReference type="Gene3D" id="6.20.20.10">
    <property type="match status" value="1"/>
</dbReference>
<keyword evidence="2" id="KW-1185">Reference proteome</keyword>
<dbReference type="RefSeq" id="WP_119358759.1">
    <property type="nucleotide sequence ID" value="NZ_QWKZ01000001.1"/>
</dbReference>